<gene>
    <name evidence="1" type="ORF">TRFO_02349</name>
</gene>
<comment type="caution">
    <text evidence="1">The sequence shown here is derived from an EMBL/GenBank/DDBJ whole genome shotgun (WGS) entry which is preliminary data.</text>
</comment>
<organism evidence="1 2">
    <name type="scientific">Tritrichomonas foetus</name>
    <dbReference type="NCBI Taxonomy" id="1144522"/>
    <lineage>
        <taxon>Eukaryota</taxon>
        <taxon>Metamonada</taxon>
        <taxon>Parabasalia</taxon>
        <taxon>Tritrichomonadida</taxon>
        <taxon>Tritrichomonadidae</taxon>
        <taxon>Tritrichomonas</taxon>
    </lineage>
</organism>
<accession>A0A1J4J8V0</accession>
<dbReference type="AlphaFoldDB" id="A0A1J4J8V0"/>
<dbReference type="RefSeq" id="XP_068346966.1">
    <property type="nucleotide sequence ID" value="XM_068490631.1"/>
</dbReference>
<sequence length="283" mass="32394">MMESLSTQSLYKLARDDCIDYVLEATPELVNDIKKTEDTLNAVTVLLTLSAIFAEKNEIGAASDIANFALTVAAPYPPKILGLLNAFALCFPEKNQSISMEYFFSRLISISGDKDHLLRKKLIRFAENNHHNHAFIQKNYILLYRECLLSKKPFDFLTDEVSHNFARHLWRMAQKSGDSHTGNAIFLRSIMAASLQGRNNSDSANAARLLFEAIFDTKPDEVDFNILNHPFYRYANFFTKALVSKNVDSYKRIGFCYEKLLFQDSEIAMMSDMIFKKYFLTVD</sequence>
<evidence type="ECO:0000313" key="1">
    <source>
        <dbReference type="EMBL" id="OHS93829.1"/>
    </source>
</evidence>
<dbReference type="EMBL" id="MLAK01001370">
    <property type="protein sequence ID" value="OHS93829.1"/>
    <property type="molecule type" value="Genomic_DNA"/>
</dbReference>
<evidence type="ECO:0000313" key="2">
    <source>
        <dbReference type="Proteomes" id="UP000179807"/>
    </source>
</evidence>
<name>A0A1J4J8V0_9EUKA</name>
<dbReference type="GeneID" id="94825335"/>
<proteinExistence type="predicted"/>
<dbReference type="Proteomes" id="UP000179807">
    <property type="component" value="Unassembled WGS sequence"/>
</dbReference>
<protein>
    <submittedName>
        <fullName evidence="1">Uncharacterized protein</fullName>
    </submittedName>
</protein>
<reference evidence="1" key="1">
    <citation type="submission" date="2016-10" db="EMBL/GenBank/DDBJ databases">
        <authorList>
            <person name="Benchimol M."/>
            <person name="Almeida L.G."/>
            <person name="Vasconcelos A.T."/>
            <person name="Perreira-Neves A."/>
            <person name="Rosa I.A."/>
            <person name="Tasca T."/>
            <person name="Bogo M.R."/>
            <person name="de Souza W."/>
        </authorList>
    </citation>
    <scope>NUCLEOTIDE SEQUENCE [LARGE SCALE GENOMIC DNA]</scope>
    <source>
        <strain evidence="1">K</strain>
    </source>
</reference>
<keyword evidence="2" id="KW-1185">Reference proteome</keyword>
<dbReference type="VEuPathDB" id="TrichDB:TRFO_02349"/>